<dbReference type="EMBL" id="QWEY01000013">
    <property type="protein sequence ID" value="RGP35685.1"/>
    <property type="molecule type" value="Genomic_DNA"/>
</dbReference>
<name>A0A411YY75_9RHOB</name>
<reference evidence="3 4" key="1">
    <citation type="submission" date="2018-08" db="EMBL/GenBank/DDBJ databases">
        <title>Flavobacterium tibetense sp. nov., isolated from a wetland YonghuCo on Tibetan Plateau.</title>
        <authorList>
            <person name="Phurbu D."/>
            <person name="Lu H."/>
            <person name="Xing P."/>
        </authorList>
    </citation>
    <scope>NUCLEOTIDE SEQUENCE [LARGE SCALE GENOMIC DNA]</scope>
    <source>
        <strain evidence="3 4">DJC</strain>
    </source>
</reference>
<evidence type="ECO:0000313" key="4">
    <source>
        <dbReference type="Proteomes" id="UP000284547"/>
    </source>
</evidence>
<accession>A0A411YY75</accession>
<dbReference type="Gene3D" id="3.30.530.20">
    <property type="match status" value="1"/>
</dbReference>
<dbReference type="RefSeq" id="WP_118155710.1">
    <property type="nucleotide sequence ID" value="NZ_QWEY01000013.1"/>
</dbReference>
<dbReference type="Proteomes" id="UP000284547">
    <property type="component" value="Unassembled WGS sequence"/>
</dbReference>
<organism evidence="3 4">
    <name type="scientific">Pseudotabrizicola alkalilacus</name>
    <dbReference type="NCBI Taxonomy" id="2305252"/>
    <lineage>
        <taxon>Bacteria</taxon>
        <taxon>Pseudomonadati</taxon>
        <taxon>Pseudomonadota</taxon>
        <taxon>Alphaproteobacteria</taxon>
        <taxon>Rhodobacterales</taxon>
        <taxon>Paracoccaceae</taxon>
        <taxon>Pseudotabrizicola</taxon>
    </lineage>
</organism>
<evidence type="ECO:0000313" key="3">
    <source>
        <dbReference type="EMBL" id="RGP35685.1"/>
    </source>
</evidence>
<proteinExistence type="inferred from homology"/>
<dbReference type="InterPro" id="IPR013538">
    <property type="entry name" value="ASHA1/2-like_C"/>
</dbReference>
<comment type="similarity">
    <text evidence="1">Belongs to the AHA1 family.</text>
</comment>
<evidence type="ECO:0000256" key="1">
    <source>
        <dbReference type="ARBA" id="ARBA00006817"/>
    </source>
</evidence>
<dbReference type="Pfam" id="PF08327">
    <property type="entry name" value="AHSA1"/>
    <property type="match status" value="1"/>
</dbReference>
<comment type="caution">
    <text evidence="3">The sequence shown here is derived from an EMBL/GenBank/DDBJ whole genome shotgun (WGS) entry which is preliminary data.</text>
</comment>
<protein>
    <recommendedName>
        <fullName evidence="2">Activator of Hsp90 ATPase homologue 1/2-like C-terminal domain-containing protein</fullName>
    </recommendedName>
</protein>
<feature type="domain" description="Activator of Hsp90 ATPase homologue 1/2-like C-terminal" evidence="2">
    <location>
        <begin position="14"/>
        <end position="143"/>
    </location>
</feature>
<evidence type="ECO:0000259" key="2">
    <source>
        <dbReference type="Pfam" id="PF08327"/>
    </source>
</evidence>
<gene>
    <name evidence="3" type="ORF">D1012_19045</name>
</gene>
<dbReference type="AlphaFoldDB" id="A0A411YY75"/>
<keyword evidence="4" id="KW-1185">Reference proteome</keyword>
<dbReference type="SUPFAM" id="SSF55961">
    <property type="entry name" value="Bet v1-like"/>
    <property type="match status" value="1"/>
</dbReference>
<sequence length="147" mass="16355">MSGRQITLTRLIAAPVPKVWRCWTDPALLPQWFGPEGFTCRTHDIDLREGGQWLFDMTGPDGKVWPNRHRYTRMEAPHRLEFLLDAGLDAEAANEVVMTLTAEGDATRIRYEMTFPSLAARAMAVGFGAVELGHQTLAKLAAMAQGD</sequence>
<dbReference type="OrthoDB" id="9805228at2"/>
<dbReference type="InterPro" id="IPR023393">
    <property type="entry name" value="START-like_dom_sf"/>
</dbReference>